<dbReference type="Gene3D" id="3.30.710.10">
    <property type="entry name" value="Potassium Channel Kv1.1, Chain A"/>
    <property type="match status" value="1"/>
</dbReference>
<dbReference type="EMBL" id="CAJMWY010004211">
    <property type="protein sequence ID" value="CAE6524018.1"/>
    <property type="molecule type" value="Genomic_DNA"/>
</dbReference>
<dbReference type="PROSITE" id="PS50097">
    <property type="entry name" value="BTB"/>
    <property type="match status" value="1"/>
</dbReference>
<evidence type="ECO:0000259" key="1">
    <source>
        <dbReference type="PROSITE" id="PS50097"/>
    </source>
</evidence>
<gene>
    <name evidence="2" type="ORF">RDB_LOCUS161099</name>
</gene>
<name>A0A8H3DJJ4_9AGAM</name>
<comment type="caution">
    <text evidence="2">The sequence shown here is derived from an EMBL/GenBank/DDBJ whole genome shotgun (WGS) entry which is preliminary data.</text>
</comment>
<dbReference type="AlphaFoldDB" id="A0A8H3DJJ4"/>
<reference evidence="2" key="1">
    <citation type="submission" date="2021-01" db="EMBL/GenBank/DDBJ databases">
        <authorList>
            <person name="Kaushik A."/>
        </authorList>
    </citation>
    <scope>NUCLEOTIDE SEQUENCE</scope>
    <source>
        <strain evidence="2">AG4-RS23</strain>
    </source>
</reference>
<protein>
    <recommendedName>
        <fullName evidence="1">BTB domain-containing protein</fullName>
    </recommendedName>
</protein>
<evidence type="ECO:0000313" key="2">
    <source>
        <dbReference type="EMBL" id="CAE6524018.1"/>
    </source>
</evidence>
<dbReference type="SUPFAM" id="SSF54695">
    <property type="entry name" value="POZ domain"/>
    <property type="match status" value="1"/>
</dbReference>
<dbReference type="Proteomes" id="UP000663861">
    <property type="component" value="Unassembled WGS sequence"/>
</dbReference>
<feature type="domain" description="BTB" evidence="1">
    <location>
        <begin position="1"/>
        <end position="73"/>
    </location>
</feature>
<organism evidence="2 3">
    <name type="scientific">Rhizoctonia solani</name>
    <dbReference type="NCBI Taxonomy" id="456999"/>
    <lineage>
        <taxon>Eukaryota</taxon>
        <taxon>Fungi</taxon>
        <taxon>Dikarya</taxon>
        <taxon>Basidiomycota</taxon>
        <taxon>Agaricomycotina</taxon>
        <taxon>Agaricomycetes</taxon>
        <taxon>Cantharellales</taxon>
        <taxon>Ceratobasidiaceae</taxon>
        <taxon>Rhizoctonia</taxon>
    </lineage>
</organism>
<dbReference type="Pfam" id="PF00651">
    <property type="entry name" value="BTB"/>
    <property type="match status" value="1"/>
</dbReference>
<accession>A0A8H3DJJ4</accession>
<evidence type="ECO:0000313" key="3">
    <source>
        <dbReference type="Proteomes" id="UP000663861"/>
    </source>
</evidence>
<sequence>MKIEKMLFNVHKYQLIKSQVFTDMFNAGKSDDDELEPEPGSSPEHPIVVKGVAASDFAALLQVLYESHFSRNQHVPETQLIIPSFRLANLLTFSELRTYLLPLAEKNLCDVDKIVFAREFGIKEWLAPAHVRLCQREKPLSTEEARKLGPHHFKLANTTAIPVPV</sequence>
<dbReference type="InterPro" id="IPR000210">
    <property type="entry name" value="BTB/POZ_dom"/>
</dbReference>
<dbReference type="InterPro" id="IPR011333">
    <property type="entry name" value="SKP1/BTB/POZ_sf"/>
</dbReference>
<proteinExistence type="predicted"/>